<dbReference type="PANTHER" id="PTHR23542">
    <property type="match status" value="1"/>
</dbReference>
<name>A0ABY9RX67_9ACTN</name>
<dbReference type="RefSeq" id="WP_309549119.1">
    <property type="nucleotide sequence ID" value="NZ_CP133762.1"/>
</dbReference>
<dbReference type="PANTHER" id="PTHR23542:SF1">
    <property type="entry name" value="MAJOR FACILITATOR SUPERFAMILY (MFS) PROFILE DOMAIN-CONTAINING PROTEIN"/>
    <property type="match status" value="1"/>
</dbReference>
<proteinExistence type="predicted"/>
<sequence length="131" mass="13244">MAGLVYGRARRTATLAPCLAVMAALMTLPLLAATTGSRLALAGALLAAGMAIAPTMLTGMGLVQRLTPEGRLNEGMTLAVTALLGGIAAGSATGGWLAEHAPSTTYGYALPVTAATLALALRVATRRQRIR</sequence>
<reference evidence="2 3" key="1">
    <citation type="submission" date="2023-09" db="EMBL/GenBank/DDBJ databases">
        <title>Complete genome of Streptomyces roseicoloratus T14.</title>
        <authorList>
            <person name="Bashizi T."/>
            <person name="Kim M.-J."/>
            <person name="Lee G."/>
            <person name="Tagele S.B."/>
            <person name="Shin J.-H."/>
        </authorList>
    </citation>
    <scope>NUCLEOTIDE SEQUENCE [LARGE SCALE GENOMIC DNA]</scope>
    <source>
        <strain evidence="2 3">T14</strain>
    </source>
</reference>
<feature type="transmembrane region" description="Helical" evidence="1">
    <location>
        <begin position="39"/>
        <end position="63"/>
    </location>
</feature>
<keyword evidence="1" id="KW-0812">Transmembrane</keyword>
<keyword evidence="1" id="KW-0472">Membrane</keyword>
<gene>
    <name evidence="2" type="ORF">RGF97_20730</name>
</gene>
<evidence type="ECO:0000313" key="2">
    <source>
        <dbReference type="EMBL" id="WMX46761.1"/>
    </source>
</evidence>
<keyword evidence="3" id="KW-1185">Reference proteome</keyword>
<dbReference type="Proteomes" id="UP001250858">
    <property type="component" value="Chromosome"/>
</dbReference>
<protein>
    <recommendedName>
        <fullName evidence="4">Major facilitator superfamily (MFS) profile domain-containing protein</fullName>
    </recommendedName>
</protein>
<feature type="transmembrane region" description="Helical" evidence="1">
    <location>
        <begin position="75"/>
        <end position="98"/>
    </location>
</feature>
<dbReference type="Gene3D" id="1.20.1250.20">
    <property type="entry name" value="MFS general substrate transporter like domains"/>
    <property type="match status" value="1"/>
</dbReference>
<evidence type="ECO:0000256" key="1">
    <source>
        <dbReference type="SAM" id="Phobius"/>
    </source>
</evidence>
<feature type="transmembrane region" description="Helical" evidence="1">
    <location>
        <begin position="104"/>
        <end position="124"/>
    </location>
</feature>
<feature type="transmembrane region" description="Helical" evidence="1">
    <location>
        <begin position="12"/>
        <end position="33"/>
    </location>
</feature>
<keyword evidence="1" id="KW-1133">Transmembrane helix</keyword>
<organism evidence="2 3">
    <name type="scientific">Streptomyces roseicoloratus</name>
    <dbReference type="NCBI Taxonomy" id="2508722"/>
    <lineage>
        <taxon>Bacteria</taxon>
        <taxon>Bacillati</taxon>
        <taxon>Actinomycetota</taxon>
        <taxon>Actinomycetes</taxon>
        <taxon>Kitasatosporales</taxon>
        <taxon>Streptomycetaceae</taxon>
        <taxon>Streptomyces</taxon>
    </lineage>
</organism>
<dbReference type="SUPFAM" id="SSF103473">
    <property type="entry name" value="MFS general substrate transporter"/>
    <property type="match status" value="1"/>
</dbReference>
<evidence type="ECO:0008006" key="4">
    <source>
        <dbReference type="Google" id="ProtNLM"/>
    </source>
</evidence>
<dbReference type="EMBL" id="CP133762">
    <property type="protein sequence ID" value="WMX46761.1"/>
    <property type="molecule type" value="Genomic_DNA"/>
</dbReference>
<evidence type="ECO:0000313" key="3">
    <source>
        <dbReference type="Proteomes" id="UP001250858"/>
    </source>
</evidence>
<dbReference type="InterPro" id="IPR036259">
    <property type="entry name" value="MFS_trans_sf"/>
</dbReference>
<accession>A0ABY9RX67</accession>